<accession>A0A423PRP5</accession>
<dbReference type="EMBL" id="AYKF01000088">
    <property type="protein sequence ID" value="ROO28248.1"/>
    <property type="molecule type" value="Genomic_DNA"/>
</dbReference>
<dbReference type="Proteomes" id="UP000285123">
    <property type="component" value="Unassembled WGS sequence"/>
</dbReference>
<dbReference type="RefSeq" id="WP_221177922.1">
    <property type="nucleotide sequence ID" value="NZ_AYKF01000088.1"/>
</dbReference>
<protein>
    <submittedName>
        <fullName evidence="1">Uncharacterized protein</fullName>
    </submittedName>
</protein>
<sequence>MSMLNENYGPLPFVASNELSVFSILDTGTGTVKSYVFDPSDLDGEVALFDEFSLAN</sequence>
<dbReference type="AlphaFoldDB" id="A0A423PRP5"/>
<comment type="caution">
    <text evidence="1">The sequence shown here is derived from an EMBL/GenBank/DDBJ whole genome shotgun (WGS) entry which is preliminary data.</text>
</comment>
<gene>
    <name evidence="1" type="ORF">SAHL_10340</name>
</gene>
<organism evidence="1 2">
    <name type="scientific">Salinisphaera orenii YIM 95161</name>
    <dbReference type="NCBI Taxonomy" id="1051139"/>
    <lineage>
        <taxon>Bacteria</taxon>
        <taxon>Pseudomonadati</taxon>
        <taxon>Pseudomonadota</taxon>
        <taxon>Gammaproteobacteria</taxon>
        <taxon>Salinisphaerales</taxon>
        <taxon>Salinisphaeraceae</taxon>
        <taxon>Salinisphaera</taxon>
    </lineage>
</organism>
<name>A0A423PRP5_9GAMM</name>
<reference evidence="1 2" key="1">
    <citation type="submission" date="2013-10" db="EMBL/GenBank/DDBJ databases">
        <title>Salinisphaera halophila YIM 95161 Genome Sequencing.</title>
        <authorList>
            <person name="Lai Q."/>
            <person name="Li C."/>
            <person name="Shao Z."/>
        </authorList>
    </citation>
    <scope>NUCLEOTIDE SEQUENCE [LARGE SCALE GENOMIC DNA]</scope>
    <source>
        <strain evidence="1 2">YIM 95161</strain>
    </source>
</reference>
<proteinExistence type="predicted"/>
<evidence type="ECO:0000313" key="1">
    <source>
        <dbReference type="EMBL" id="ROO28248.1"/>
    </source>
</evidence>
<evidence type="ECO:0000313" key="2">
    <source>
        <dbReference type="Proteomes" id="UP000285123"/>
    </source>
</evidence>